<keyword evidence="3" id="KW-1185">Reference proteome</keyword>
<sequence length="206" mass="22170">MQESLINLAIGAKELLFPAQIGIATALFWGIVLSCVCMPLFFRKKELAQKLSIALLFLYVAALLQTGQCLTFRSFLVPDAATAAKALKAAEWNPFLISSFGVSDVLATLLRDLLLFIPIGILIPAADSGMRLGKMLIVSLLGGICLESFQLIANILSRSAVRNVSIAEAILSAAGCLTGYLIFEGLKKIPVPKHKARHYAHPGKAF</sequence>
<feature type="transmembrane region" description="Helical" evidence="1">
    <location>
        <begin position="165"/>
        <end position="183"/>
    </location>
</feature>
<accession>A0A6N8I1P0</accession>
<evidence type="ECO:0000313" key="2">
    <source>
        <dbReference type="EMBL" id="MVB11879.1"/>
    </source>
</evidence>
<organism evidence="2 3">
    <name type="scientific">Caproicibacter fermentans</name>
    <dbReference type="NCBI Taxonomy" id="2576756"/>
    <lineage>
        <taxon>Bacteria</taxon>
        <taxon>Bacillati</taxon>
        <taxon>Bacillota</taxon>
        <taxon>Clostridia</taxon>
        <taxon>Eubacteriales</taxon>
        <taxon>Acutalibacteraceae</taxon>
        <taxon>Caproicibacter</taxon>
    </lineage>
</organism>
<comment type="caution">
    <text evidence="2">The sequence shown here is derived from an EMBL/GenBank/DDBJ whole genome shotgun (WGS) entry which is preliminary data.</text>
</comment>
<evidence type="ECO:0008006" key="4">
    <source>
        <dbReference type="Google" id="ProtNLM"/>
    </source>
</evidence>
<dbReference type="RefSeq" id="WP_156990913.1">
    <property type="nucleotide sequence ID" value="NZ_VWXL01000077.1"/>
</dbReference>
<dbReference type="OrthoDB" id="1856621at2"/>
<feature type="transmembrane region" description="Helical" evidence="1">
    <location>
        <begin position="135"/>
        <end position="153"/>
    </location>
</feature>
<feature type="transmembrane region" description="Helical" evidence="1">
    <location>
        <begin position="54"/>
        <end position="76"/>
    </location>
</feature>
<keyword evidence="1" id="KW-0472">Membrane</keyword>
<feature type="transmembrane region" description="Helical" evidence="1">
    <location>
        <begin position="20"/>
        <end position="42"/>
    </location>
</feature>
<dbReference type="Proteomes" id="UP000469440">
    <property type="component" value="Unassembled WGS sequence"/>
</dbReference>
<proteinExistence type="predicted"/>
<name>A0A6N8I1P0_9FIRM</name>
<evidence type="ECO:0000256" key="1">
    <source>
        <dbReference type="SAM" id="Phobius"/>
    </source>
</evidence>
<gene>
    <name evidence="2" type="ORF">CAFE_26080</name>
</gene>
<protein>
    <recommendedName>
        <fullName evidence="4">VanZ-like domain-containing protein</fullName>
    </recommendedName>
</protein>
<keyword evidence="1" id="KW-0812">Transmembrane</keyword>
<dbReference type="AlphaFoldDB" id="A0A6N8I1P0"/>
<keyword evidence="1" id="KW-1133">Transmembrane helix</keyword>
<evidence type="ECO:0000313" key="3">
    <source>
        <dbReference type="Proteomes" id="UP000469440"/>
    </source>
</evidence>
<dbReference type="EMBL" id="VWXL01000077">
    <property type="protein sequence ID" value="MVB11879.1"/>
    <property type="molecule type" value="Genomic_DNA"/>
</dbReference>
<reference evidence="2 3" key="1">
    <citation type="submission" date="2019-09" db="EMBL/GenBank/DDBJ databases">
        <title>Genome sequence of Clostridium sp. EA1.</title>
        <authorList>
            <person name="Poehlein A."/>
            <person name="Bengelsdorf F.R."/>
            <person name="Daniel R."/>
        </authorList>
    </citation>
    <scope>NUCLEOTIDE SEQUENCE [LARGE SCALE GENOMIC DNA]</scope>
    <source>
        <strain evidence="2 3">EA1</strain>
    </source>
</reference>